<sequence length="346" mass="36396">MTDEALPERLARAIALAGPIPLSQFMAAANAHYYATRDPLGAGGDFVTAPEISQMFGELVGLWCADLWDRAGRPPAHWVELGPGRGTLAADARRAMAKAGWSPPVHFVETSPVLRAAQAERVADARFHESVASLPDDAPLIVVANEFFDALPIRQLVRGAGAWRERLVACQDTLFLPIAGPAVPEAVIPPGLREAEPGAVLEISPAQVAVMRDLAARIARQGGGLVAIDYGHEGPLTGETLQAVRAHGHANPFESPGEHDLTAHVDFTTLAAAAQAGGATVWGPVEQGEWLVKLGIDARAAALARHAPERAEAIVADRQRLVTGMGTLFKALAVTAPGWPQPAGFA</sequence>
<evidence type="ECO:0000256" key="1">
    <source>
        <dbReference type="ARBA" id="ARBA00022603"/>
    </source>
</evidence>
<reference evidence="3" key="1">
    <citation type="journal article" date="2014" name="Int. J. Syst. Evol. Microbiol.">
        <title>Complete genome sequence of Corynebacterium casei LMG S-19264T (=DSM 44701T), isolated from a smear-ripened cheese.</title>
        <authorList>
            <consortium name="US DOE Joint Genome Institute (JGI-PGF)"/>
            <person name="Walter F."/>
            <person name="Albersmeier A."/>
            <person name="Kalinowski J."/>
            <person name="Ruckert C."/>
        </authorList>
    </citation>
    <scope>NUCLEOTIDE SEQUENCE</scope>
    <source>
        <strain evidence="3">CGMCC 1.15330</strain>
    </source>
</reference>
<proteinExistence type="predicted"/>
<reference evidence="3" key="2">
    <citation type="submission" date="2020-09" db="EMBL/GenBank/DDBJ databases">
        <authorList>
            <person name="Sun Q."/>
            <person name="Zhou Y."/>
        </authorList>
    </citation>
    <scope>NUCLEOTIDE SEQUENCE</scope>
    <source>
        <strain evidence="3">CGMCC 1.15330</strain>
    </source>
</reference>
<evidence type="ECO:0000256" key="2">
    <source>
        <dbReference type="ARBA" id="ARBA00022679"/>
    </source>
</evidence>
<organism evidence="3 4">
    <name type="scientific">Sphingomonas metalli</name>
    <dbReference type="NCBI Taxonomy" id="1779358"/>
    <lineage>
        <taxon>Bacteria</taxon>
        <taxon>Pseudomonadati</taxon>
        <taxon>Pseudomonadota</taxon>
        <taxon>Alphaproteobacteria</taxon>
        <taxon>Sphingomonadales</taxon>
        <taxon>Sphingomonadaceae</taxon>
        <taxon>Sphingomonas</taxon>
    </lineage>
</organism>
<dbReference type="AlphaFoldDB" id="A0A916TBG5"/>
<dbReference type="PANTHER" id="PTHR12049">
    <property type="entry name" value="PROTEIN ARGININE METHYLTRANSFERASE NDUFAF7, MITOCHONDRIAL"/>
    <property type="match status" value="1"/>
</dbReference>
<gene>
    <name evidence="3" type="ORF">GCM10011380_30540</name>
</gene>
<evidence type="ECO:0000313" key="4">
    <source>
        <dbReference type="Proteomes" id="UP000623067"/>
    </source>
</evidence>
<dbReference type="SUPFAM" id="SSF53335">
    <property type="entry name" value="S-adenosyl-L-methionine-dependent methyltransferases"/>
    <property type="match status" value="1"/>
</dbReference>
<dbReference type="RefSeq" id="WP_229664624.1">
    <property type="nucleotide sequence ID" value="NZ_BMIH01000004.1"/>
</dbReference>
<dbReference type="Proteomes" id="UP000623067">
    <property type="component" value="Unassembled WGS sequence"/>
</dbReference>
<dbReference type="GO" id="GO:0035243">
    <property type="term" value="F:protein-arginine omega-N symmetric methyltransferase activity"/>
    <property type="evidence" value="ECO:0007669"/>
    <property type="project" value="TreeGrafter"/>
</dbReference>
<accession>A0A916TBG5</accession>
<dbReference type="InterPro" id="IPR038375">
    <property type="entry name" value="NDUFAF7_sf"/>
</dbReference>
<dbReference type="InterPro" id="IPR029063">
    <property type="entry name" value="SAM-dependent_MTases_sf"/>
</dbReference>
<dbReference type="Pfam" id="PF02636">
    <property type="entry name" value="Methyltransf_28"/>
    <property type="match status" value="1"/>
</dbReference>
<dbReference type="InterPro" id="IPR003788">
    <property type="entry name" value="NDUFAF7"/>
</dbReference>
<dbReference type="Gene3D" id="3.40.50.12710">
    <property type="match status" value="1"/>
</dbReference>
<evidence type="ECO:0000313" key="3">
    <source>
        <dbReference type="EMBL" id="GGB38967.1"/>
    </source>
</evidence>
<dbReference type="EMBL" id="BMIH01000004">
    <property type="protein sequence ID" value="GGB38967.1"/>
    <property type="molecule type" value="Genomic_DNA"/>
</dbReference>
<keyword evidence="1" id="KW-0489">Methyltransferase</keyword>
<keyword evidence="4" id="KW-1185">Reference proteome</keyword>
<dbReference type="GO" id="GO:0032259">
    <property type="term" value="P:methylation"/>
    <property type="evidence" value="ECO:0007669"/>
    <property type="project" value="UniProtKB-KW"/>
</dbReference>
<keyword evidence="2" id="KW-0808">Transferase</keyword>
<protein>
    <submittedName>
        <fullName evidence="3">ATP synthase subunit beta</fullName>
    </submittedName>
</protein>
<comment type="caution">
    <text evidence="3">The sequence shown here is derived from an EMBL/GenBank/DDBJ whole genome shotgun (WGS) entry which is preliminary data.</text>
</comment>
<dbReference type="PANTHER" id="PTHR12049:SF7">
    <property type="entry name" value="PROTEIN ARGININE METHYLTRANSFERASE NDUFAF7, MITOCHONDRIAL"/>
    <property type="match status" value="1"/>
</dbReference>
<name>A0A916TBG5_9SPHN</name>